<dbReference type="Proteomes" id="UP000244450">
    <property type="component" value="Unassembled WGS sequence"/>
</dbReference>
<reference evidence="2 3" key="1">
    <citation type="submission" date="2018-04" db="EMBL/GenBank/DDBJ databases">
        <title>Chitinophaga fuyangensis sp. nov., isolated from soil in a chemical factory.</title>
        <authorList>
            <person name="Chen K."/>
        </authorList>
    </citation>
    <scope>NUCLEOTIDE SEQUENCE [LARGE SCALE GENOMIC DNA]</scope>
    <source>
        <strain evidence="2 3">LY-1</strain>
    </source>
</reference>
<name>A0A2T7BGE0_9BACT</name>
<dbReference type="RefSeq" id="WP_108687178.1">
    <property type="nucleotide sequence ID" value="NZ_QCYK01000002.1"/>
</dbReference>
<keyword evidence="3" id="KW-1185">Reference proteome</keyword>
<dbReference type="EMBL" id="QCYK01000002">
    <property type="protein sequence ID" value="PUZ25340.1"/>
    <property type="molecule type" value="Genomic_DNA"/>
</dbReference>
<dbReference type="OrthoDB" id="655928at2"/>
<evidence type="ECO:0000313" key="2">
    <source>
        <dbReference type="EMBL" id="PUZ25340.1"/>
    </source>
</evidence>
<organism evidence="2 3">
    <name type="scientific">Chitinophaga parva</name>
    <dbReference type="NCBI Taxonomy" id="2169414"/>
    <lineage>
        <taxon>Bacteria</taxon>
        <taxon>Pseudomonadati</taxon>
        <taxon>Bacteroidota</taxon>
        <taxon>Chitinophagia</taxon>
        <taxon>Chitinophagales</taxon>
        <taxon>Chitinophagaceae</taxon>
        <taxon>Chitinophaga</taxon>
    </lineage>
</organism>
<feature type="signal peptide" evidence="1">
    <location>
        <begin position="1"/>
        <end position="20"/>
    </location>
</feature>
<protein>
    <submittedName>
        <fullName evidence="2">Uncharacterized protein</fullName>
    </submittedName>
</protein>
<evidence type="ECO:0000256" key="1">
    <source>
        <dbReference type="SAM" id="SignalP"/>
    </source>
</evidence>
<accession>A0A2T7BGE0</accession>
<gene>
    <name evidence="2" type="ORF">DCC81_13635</name>
</gene>
<sequence>MTRKIFLITLLSLWCCKPLAAQQKAPRGQMQIVFDSEGKIIAFPPAVLKQRKEVAFKVKVPMAYLVKENSQFLKYLQQTQKTVDGTVNTVYTCLLGSAYTNYKSDLDDIVSAMEAKDFVTSQQQLTAPVLDANKYIPAGDFVRRMLDSQFQVKIYNGATLLVAIDLKRAYRAGDYVYFNAGKTFRGLDYKAQLEESTTAANEYKFVLQRHDPFNETVVDWYKRTLEGIRQVDPEEINSGLVHIGDPGASVFNTSLRKLQQLNAWFTGWLWYTKGVLTLNPFAVPTEDALTTLADKIEERTIHLAQLKEREQFIDSCIAQLRAREHNLDALSRLQAEAGTVRLGIKNDSAKLSTLNEAYAASTTLQAKLARVPQLYSGMLYTSTLGNITVMKQFDAAVKYRLVYKNAHTFIVNKWSKERVTEVPENEKVMLMVENTPTSVKLNIDEKRQDFDDLEAFTKLATELLAKVDFTSALSATSVSGLEAFTRALANKGGAGAVFGGPIGGKPANCAVGGLAQDMLVLLAAKADGFALPHDLEPITLKDATTTDYSAYVQQAALDKYEAPFRDSISIQDVTKPSAAKDVAKSFLKIGALRHAQIAAGIAIARKPVSTNTIDTSGNGFRVSASDNASNAIVGFKLYPLKTYNRDNSIIPRYPLRRLSVFGGFDMLHPLNNFYLGGAYDIVPGLAFTVGNNYYKQMAYTVANNKVTDTKTRYASGGTFYAVTVNPILFVQIIKTFFK</sequence>
<comment type="caution">
    <text evidence="2">The sequence shown here is derived from an EMBL/GenBank/DDBJ whole genome shotgun (WGS) entry which is preliminary data.</text>
</comment>
<evidence type="ECO:0000313" key="3">
    <source>
        <dbReference type="Proteomes" id="UP000244450"/>
    </source>
</evidence>
<feature type="chain" id="PRO_5015780531" evidence="1">
    <location>
        <begin position="21"/>
        <end position="738"/>
    </location>
</feature>
<dbReference type="AlphaFoldDB" id="A0A2T7BGE0"/>
<proteinExistence type="predicted"/>
<keyword evidence="1" id="KW-0732">Signal</keyword>